<dbReference type="SUPFAM" id="SSF50985">
    <property type="entry name" value="RCC1/BLIP-II"/>
    <property type="match status" value="1"/>
</dbReference>
<evidence type="ECO:0000313" key="5">
    <source>
        <dbReference type="EMBL" id="TNJ65296.1"/>
    </source>
</evidence>
<evidence type="ECO:0000256" key="3">
    <source>
        <dbReference type="SAM" id="SignalP"/>
    </source>
</evidence>
<dbReference type="GO" id="GO:0005085">
    <property type="term" value="F:guanyl-nucleotide exchange factor activity"/>
    <property type="evidence" value="ECO:0007669"/>
    <property type="project" value="TreeGrafter"/>
</dbReference>
<dbReference type="PANTHER" id="PTHR45982">
    <property type="entry name" value="REGULATOR OF CHROMOSOME CONDENSATION"/>
    <property type="match status" value="1"/>
</dbReference>
<protein>
    <recommendedName>
        <fullName evidence="4">RCC1-like domain-containing protein</fullName>
    </recommendedName>
</protein>
<evidence type="ECO:0000259" key="4">
    <source>
        <dbReference type="Pfam" id="PF25390"/>
    </source>
</evidence>
<proteinExistence type="predicted"/>
<comment type="caution">
    <text evidence="5">The sequence shown here is derived from an EMBL/GenBank/DDBJ whole genome shotgun (WGS) entry which is preliminary data.</text>
</comment>
<accession>A0A5C4T9A4</accession>
<keyword evidence="3" id="KW-0732">Signal</keyword>
<keyword evidence="6" id="KW-1185">Reference proteome</keyword>
<dbReference type="RefSeq" id="WP_139603199.1">
    <property type="nucleotide sequence ID" value="NZ_VDCQ01000020.1"/>
</dbReference>
<reference evidence="5 6" key="1">
    <citation type="submission" date="2019-05" db="EMBL/GenBank/DDBJ databases">
        <title>We sequenced the genome of Paenibacillus hemerocallicola KCTC 33185 for further insight into its adaptation and study the phylogeny of Paenibacillus.</title>
        <authorList>
            <person name="Narsing Rao M.P."/>
        </authorList>
    </citation>
    <scope>NUCLEOTIDE SEQUENCE [LARGE SCALE GENOMIC DNA]</scope>
    <source>
        <strain evidence="5 6">KCTC 33185</strain>
    </source>
</reference>
<keyword evidence="2" id="KW-0677">Repeat</keyword>
<feature type="domain" description="RCC1-like" evidence="4">
    <location>
        <begin position="27"/>
        <end position="211"/>
    </location>
</feature>
<dbReference type="PANTHER" id="PTHR45982:SF1">
    <property type="entry name" value="REGULATOR OF CHROMOSOME CONDENSATION"/>
    <property type="match status" value="1"/>
</dbReference>
<dbReference type="InterPro" id="IPR058923">
    <property type="entry name" value="RCC1-like_dom"/>
</dbReference>
<dbReference type="Pfam" id="PF25390">
    <property type="entry name" value="WD40_RLD"/>
    <property type="match status" value="1"/>
</dbReference>
<evidence type="ECO:0000313" key="6">
    <source>
        <dbReference type="Proteomes" id="UP000307943"/>
    </source>
</evidence>
<dbReference type="InterPro" id="IPR000408">
    <property type="entry name" value="Reg_chr_condens"/>
</dbReference>
<name>A0A5C4T9A4_9BACL</name>
<dbReference type="PRINTS" id="PR00633">
    <property type="entry name" value="RCCNDNSATION"/>
</dbReference>
<dbReference type="PROSITE" id="PS50012">
    <property type="entry name" value="RCC1_3"/>
    <property type="match status" value="5"/>
</dbReference>
<dbReference type="Gene3D" id="2.130.10.30">
    <property type="entry name" value="Regulator of chromosome condensation 1/beta-lactamase-inhibitor protein II"/>
    <property type="match status" value="3"/>
</dbReference>
<evidence type="ECO:0000256" key="2">
    <source>
        <dbReference type="ARBA" id="ARBA00022737"/>
    </source>
</evidence>
<dbReference type="InterPro" id="IPR051553">
    <property type="entry name" value="Ran_GTPase-activating"/>
</dbReference>
<dbReference type="AlphaFoldDB" id="A0A5C4T9A4"/>
<dbReference type="OrthoDB" id="27389at2"/>
<evidence type="ECO:0000256" key="1">
    <source>
        <dbReference type="ARBA" id="ARBA00022658"/>
    </source>
</evidence>
<gene>
    <name evidence="5" type="ORF">FE784_15870</name>
</gene>
<dbReference type="Proteomes" id="UP000307943">
    <property type="component" value="Unassembled WGS sequence"/>
</dbReference>
<dbReference type="EMBL" id="VDCQ01000020">
    <property type="protein sequence ID" value="TNJ65296.1"/>
    <property type="molecule type" value="Genomic_DNA"/>
</dbReference>
<organism evidence="5 6">
    <name type="scientific">Paenibacillus hemerocallicola</name>
    <dbReference type="NCBI Taxonomy" id="1172614"/>
    <lineage>
        <taxon>Bacteria</taxon>
        <taxon>Bacillati</taxon>
        <taxon>Bacillota</taxon>
        <taxon>Bacilli</taxon>
        <taxon>Bacillales</taxon>
        <taxon>Paenibacillaceae</taxon>
        <taxon>Paenibacillus</taxon>
    </lineage>
</organism>
<feature type="chain" id="PRO_5022973838" description="RCC1-like domain-containing protein" evidence="3">
    <location>
        <begin position="23"/>
        <end position="544"/>
    </location>
</feature>
<dbReference type="GO" id="GO:0005737">
    <property type="term" value="C:cytoplasm"/>
    <property type="evidence" value="ECO:0007669"/>
    <property type="project" value="TreeGrafter"/>
</dbReference>
<keyword evidence="1" id="KW-0344">Guanine-nucleotide releasing factor</keyword>
<sequence length="544" mass="55889">MYIRVLIAILLCLAVKMPAAQAAGPVYTQACGGSDFALALKSDGTVWSWGSNPQRQLGYDSGGGFVSFPTRIQSLHQITGIACGATSGYALQTGGTVWVWGRGAEGQLGLGDTEQRNEPTMLSLSGVTQVDAGIRFALFVRQDGTLWATGENQQGQLGDGTTIGKTSPVQVSGLAAVRAVAAGGAHSLAVTTSGQVYAWGSNSYGGIGNGGAGPPVTTPYWQSALVNIVSVSAGNDSSFALDSNGQIWCWGVNTYGQLGFGDTARRYEPTLFTALSNVASIHAGGDYTHARLANGELWGWGSNWGGKLGDGTGTDRHAPVRVQLEDVQFVGSTKSNFVLAGTTGDLLYSWGNNSGSVLGYNGGSRSVPGLVIGLLVDAKGVGSFSPVVLPPSLNSSATLPITVADLRGYNVGWTLSLSATPFYRSGLDPTTGDGILTVSFPASSLTVSGQAPITVTSGMEIDAVHGPRHLPGHTLGATAVPIMQADAGYGTGIYTTALSLALAVPETVQVVQSAGSSFYKQGDMIGMLAGTYTCTFTLTMTSGL</sequence>
<dbReference type="InterPro" id="IPR009091">
    <property type="entry name" value="RCC1/BLIP-II"/>
</dbReference>
<feature type="signal peptide" evidence="3">
    <location>
        <begin position="1"/>
        <end position="22"/>
    </location>
</feature>
<dbReference type="Pfam" id="PF00415">
    <property type="entry name" value="RCC1"/>
    <property type="match status" value="1"/>
</dbReference>